<proteinExistence type="predicted"/>
<dbReference type="EMBL" id="MT143697">
    <property type="protein sequence ID" value="QJB00621.1"/>
    <property type="molecule type" value="Genomic_DNA"/>
</dbReference>
<name>A0A6M3LZ56_9ZZZZ</name>
<sequence length="136" mass="15242">MVRVNESAIGDAALEEVINGVMNDVRSWLLANEVATTQWTDITKAPLAIRRATTYGTVASMYARRIFSPQDVAVRVAPMDLRVITTHESAMEYWEEKMEGALEKYLTSIGQVRILVSTEDEDPEFSMDDFAHGQIS</sequence>
<organism evidence="1">
    <name type="scientific">viral metagenome</name>
    <dbReference type="NCBI Taxonomy" id="1070528"/>
    <lineage>
        <taxon>unclassified sequences</taxon>
        <taxon>metagenomes</taxon>
        <taxon>organismal metagenomes</taxon>
    </lineage>
</organism>
<dbReference type="AlphaFoldDB" id="A0A6M3LZ56"/>
<dbReference type="EMBL" id="MT143889">
    <property type="protein sequence ID" value="QJB04745.1"/>
    <property type="molecule type" value="Genomic_DNA"/>
</dbReference>
<protein>
    <submittedName>
        <fullName evidence="1">Uncharacterized protein</fullName>
    </submittedName>
</protein>
<evidence type="ECO:0000313" key="1">
    <source>
        <dbReference type="EMBL" id="QJB00621.1"/>
    </source>
</evidence>
<gene>
    <name evidence="1" type="ORF">MM171A00331_0038</name>
    <name evidence="2" type="ORF">MM171B00210_0056</name>
</gene>
<accession>A0A6M3LZ56</accession>
<reference evidence="1" key="1">
    <citation type="submission" date="2020-03" db="EMBL/GenBank/DDBJ databases">
        <title>The deep terrestrial virosphere.</title>
        <authorList>
            <person name="Holmfeldt K."/>
            <person name="Nilsson E."/>
            <person name="Simone D."/>
            <person name="Lopez-Fernandez M."/>
            <person name="Wu X."/>
            <person name="de Brujin I."/>
            <person name="Lundin D."/>
            <person name="Andersson A."/>
            <person name="Bertilsson S."/>
            <person name="Dopson M."/>
        </authorList>
    </citation>
    <scope>NUCLEOTIDE SEQUENCE</scope>
    <source>
        <strain evidence="1">MM171A00331</strain>
        <strain evidence="2">MM171B00210</strain>
    </source>
</reference>
<evidence type="ECO:0000313" key="2">
    <source>
        <dbReference type="EMBL" id="QJB04745.1"/>
    </source>
</evidence>